<keyword evidence="2 4" id="KW-0547">Nucleotide-binding</keyword>
<comment type="subunit">
    <text evidence="4">Forms a heterodimer with GatD.</text>
</comment>
<evidence type="ECO:0000259" key="6">
    <source>
        <dbReference type="Pfam" id="PF08353"/>
    </source>
</evidence>
<gene>
    <name evidence="7" type="primary">murC1</name>
    <name evidence="4" type="synonym">murT</name>
    <name evidence="7" type="ORF">FEAC_14900</name>
</gene>
<dbReference type="InterPro" id="IPR013221">
    <property type="entry name" value="Mur_ligase_cen"/>
</dbReference>
<comment type="caution">
    <text evidence="7">The sequence shown here is derived from an EMBL/GenBank/DDBJ whole genome shotgun (WGS) entry which is preliminary data.</text>
</comment>
<keyword evidence="4" id="KW-0573">Peptidoglycan synthesis</keyword>
<feature type="domain" description="Mur ligase central" evidence="5">
    <location>
        <begin position="61"/>
        <end position="261"/>
    </location>
</feature>
<feature type="binding site" evidence="4">
    <location>
        <position position="200"/>
    </location>
    <ligand>
        <name>Zn(2+)</name>
        <dbReference type="ChEBI" id="CHEBI:29105"/>
    </ligand>
</feature>
<evidence type="ECO:0000256" key="1">
    <source>
        <dbReference type="ARBA" id="ARBA00022598"/>
    </source>
</evidence>
<evidence type="ECO:0000256" key="2">
    <source>
        <dbReference type="ARBA" id="ARBA00022741"/>
    </source>
</evidence>
<dbReference type="GO" id="GO:0004326">
    <property type="term" value="F:tetrahydrofolylpolyglutamate synthase activity"/>
    <property type="evidence" value="ECO:0007669"/>
    <property type="project" value="InterPro"/>
</dbReference>
<comment type="catalytic activity">
    <reaction evidence="4">
        <text>beta-D-GlcNAc-(1-&gt;4)-Mur2Ac(oyl-L-Ala-gamma-D-Glu-L-Lys-D-Ala-D-Ala)-di-trans,octa-cis-undecaprenyl diphosphate + L-glutamine + ATP + H2O = beta-D-GlcNAc-(1-&gt;4)-Mur2Ac(oyl-L-Ala-D-isoglutaminyl-L-Lys-D-Ala-D-Ala)-di-trans,octa-cis-undecaprenyl diphosphate + L-glutamate + ADP + phosphate + H(+)</text>
        <dbReference type="Rhea" id="RHEA:57928"/>
        <dbReference type="ChEBI" id="CHEBI:15377"/>
        <dbReference type="ChEBI" id="CHEBI:15378"/>
        <dbReference type="ChEBI" id="CHEBI:29985"/>
        <dbReference type="ChEBI" id="CHEBI:30616"/>
        <dbReference type="ChEBI" id="CHEBI:43474"/>
        <dbReference type="ChEBI" id="CHEBI:58359"/>
        <dbReference type="ChEBI" id="CHEBI:60033"/>
        <dbReference type="ChEBI" id="CHEBI:62233"/>
        <dbReference type="ChEBI" id="CHEBI:456216"/>
        <dbReference type="EC" id="6.3.5.13"/>
    </reaction>
</comment>
<protein>
    <recommendedName>
        <fullName evidence="4">Lipid II isoglutaminyl synthase (glutamine-hydrolyzing) subunit MurT</fullName>
        <ecNumber evidence="4">6.3.5.13</ecNumber>
    </recommendedName>
</protein>
<dbReference type="PANTHER" id="PTHR23135">
    <property type="entry name" value="MUR LIGASE FAMILY MEMBER"/>
    <property type="match status" value="1"/>
</dbReference>
<feature type="binding site" evidence="4">
    <location>
        <position position="212"/>
    </location>
    <ligand>
        <name>Zn(2+)</name>
        <dbReference type="ChEBI" id="CHEBI:29105"/>
    </ligand>
</feature>
<evidence type="ECO:0000256" key="3">
    <source>
        <dbReference type="ARBA" id="ARBA00022840"/>
    </source>
</evidence>
<reference evidence="7 8" key="1">
    <citation type="submission" date="2015-01" db="EMBL/GenBank/DDBJ databases">
        <title>Draft genome of the acidophilic iron oxidizer Ferrimicrobium acidiphilum strain T23.</title>
        <authorList>
            <person name="Poehlein A."/>
            <person name="Eisen S."/>
            <person name="Schloemann M."/>
            <person name="Johnson B.D."/>
            <person name="Daniel R."/>
            <person name="Muehling M."/>
        </authorList>
    </citation>
    <scope>NUCLEOTIDE SEQUENCE [LARGE SCALE GENOMIC DNA]</scope>
    <source>
        <strain evidence="7 8">T23</strain>
    </source>
</reference>
<comment type="pathway">
    <text evidence="4">Cell wall biogenesis; peptidoglycan biosynthesis.</text>
</comment>
<dbReference type="GeneID" id="78372678"/>
<dbReference type="GO" id="GO:0008270">
    <property type="term" value="F:zinc ion binding"/>
    <property type="evidence" value="ECO:0007669"/>
    <property type="project" value="UniProtKB-UniRule"/>
</dbReference>
<keyword evidence="4" id="KW-0479">Metal-binding</keyword>
<dbReference type="GO" id="GO:0009252">
    <property type="term" value="P:peptidoglycan biosynthetic process"/>
    <property type="evidence" value="ECO:0007669"/>
    <property type="project" value="UniProtKB-UniRule"/>
</dbReference>
<dbReference type="SUPFAM" id="SSF53623">
    <property type="entry name" value="MurD-like peptide ligases, catalytic domain"/>
    <property type="match status" value="1"/>
</dbReference>
<dbReference type="PANTHER" id="PTHR23135:SF7">
    <property type="entry name" value="LIPID II ISOGLUTAMINYL SYNTHASE (GLUTAMINE-HYDROLYZING) SUBUNIT MURT"/>
    <property type="match status" value="1"/>
</dbReference>
<comment type="catalytic activity">
    <reaction evidence="4">
        <text>beta-D-GlcNAc-(1-&gt;4)-Mur2Ac(oyl-L-Ala-gamma-D-O-P-Glu-L-Lys-D-Ala-D-Ala)-di-trans,octa-cis-undecaprenyl diphosphate + NH4(+) = beta-D-GlcNAc-(1-&gt;4)-Mur2Ac(oyl-L-Ala-D-isoglutaminyl-L-Lys-D-Ala-D-Ala)-di-trans,octa-cis-undecaprenyl diphosphate + phosphate + H(+)</text>
        <dbReference type="Rhea" id="RHEA:57932"/>
        <dbReference type="ChEBI" id="CHEBI:15378"/>
        <dbReference type="ChEBI" id="CHEBI:28938"/>
        <dbReference type="ChEBI" id="CHEBI:43474"/>
        <dbReference type="ChEBI" id="CHEBI:62233"/>
        <dbReference type="ChEBI" id="CHEBI:143132"/>
    </reaction>
</comment>
<evidence type="ECO:0000313" key="8">
    <source>
        <dbReference type="Proteomes" id="UP000032336"/>
    </source>
</evidence>
<dbReference type="InterPro" id="IPR018109">
    <property type="entry name" value="Folylpolyglutamate_synth_CS"/>
</dbReference>
<dbReference type="HAMAP" id="MF_02214">
    <property type="entry name" value="Lipid_II_synth_MurT"/>
    <property type="match status" value="1"/>
</dbReference>
<dbReference type="Pfam" id="PF08353">
    <property type="entry name" value="MurT_C"/>
    <property type="match status" value="1"/>
</dbReference>
<dbReference type="Gene3D" id="3.40.1190.10">
    <property type="entry name" value="Mur-like, catalytic domain"/>
    <property type="match status" value="1"/>
</dbReference>
<feature type="binding site" evidence="4">
    <location>
        <position position="197"/>
    </location>
    <ligand>
        <name>Zn(2+)</name>
        <dbReference type="ChEBI" id="CHEBI:29105"/>
    </ligand>
</feature>
<dbReference type="PROSITE" id="PS01011">
    <property type="entry name" value="FOLYLPOLYGLU_SYNT_1"/>
    <property type="match status" value="1"/>
</dbReference>
<dbReference type="Pfam" id="PF08245">
    <property type="entry name" value="Mur_ligase_M"/>
    <property type="match status" value="1"/>
</dbReference>
<sequence>MDLPLRASAARRTAQLVAFGVKAVPRFQGQTLPGRIALTIDPKFLSHSHDDSMRQTKSVLVTGTNGKTTTTAFVRSLLGADTLSNRGSNLPWGIASVLAASKISSRYAVFEVDEAYVPSVAKSLEPSVLVWLNMSRDQLDRNLEVRRLAARIGESASTIDTLVANASDPLIVANAAGFKRCLWVKGPAEWQGDAQSCPRCTGELTHARTWSCASCGLCEPSADYEVDEDGRLSKNGTQLGSMHPGLPGGFNLLNALLAAVAVAVVTEGAVEGVAARLSLSSGVEGRFATWWLTSLPAMPSLVTYLAKNPAGWHANLSIVDNSDCELVLGLNARVADGLDTSWIWDVEFERLARNPVIVTGERATDLALRLEVAGFEVIVEHSQLAALRLAANRLVSSGRSRIVYLGNYTAFRSLVAIRAEVGAIVALTAESAP</sequence>
<dbReference type="InterPro" id="IPR036565">
    <property type="entry name" value="Mur-like_cat_sf"/>
</dbReference>
<name>A0A0D8FTW2_9ACTN</name>
<organism evidence="7 8">
    <name type="scientific">Ferrimicrobium acidiphilum DSM 19497</name>
    <dbReference type="NCBI Taxonomy" id="1121877"/>
    <lineage>
        <taxon>Bacteria</taxon>
        <taxon>Bacillati</taxon>
        <taxon>Actinomycetota</taxon>
        <taxon>Acidimicrobiia</taxon>
        <taxon>Acidimicrobiales</taxon>
        <taxon>Acidimicrobiaceae</taxon>
        <taxon>Ferrimicrobium</taxon>
    </lineage>
</organism>
<dbReference type="GO" id="GO:0005524">
    <property type="term" value="F:ATP binding"/>
    <property type="evidence" value="ECO:0007669"/>
    <property type="project" value="UniProtKB-UniRule"/>
</dbReference>
<comment type="catalytic activity">
    <reaction evidence="4">
        <text>beta-D-GlcNAc-(1-&gt;4)-Mur2Ac(oyl-L-Ala-gamma-D-Glu-L-Lys-D-Ala-D-Ala)-di-trans,octa-cis-undecaprenyl diphosphate + ATP = beta-D-GlcNAc-(1-&gt;4)-Mur2Ac(oyl-L-Ala-gamma-D-O-P-Glu-L-Lys-D-Ala-D-Ala)-di-trans,octa-cis-undecaprenyl diphosphate + ADP</text>
        <dbReference type="Rhea" id="RHEA:59488"/>
        <dbReference type="ChEBI" id="CHEBI:30616"/>
        <dbReference type="ChEBI" id="CHEBI:60033"/>
        <dbReference type="ChEBI" id="CHEBI:143132"/>
        <dbReference type="ChEBI" id="CHEBI:456216"/>
    </reaction>
</comment>
<dbReference type="GO" id="GO:0008360">
    <property type="term" value="P:regulation of cell shape"/>
    <property type="evidence" value="ECO:0007669"/>
    <property type="project" value="UniProtKB-KW"/>
</dbReference>
<dbReference type="InterPro" id="IPR013564">
    <property type="entry name" value="MurT_C"/>
</dbReference>
<dbReference type="STRING" id="1121877.FEAC_14900"/>
<dbReference type="UniPathway" id="UPA00219"/>
<dbReference type="InterPro" id="IPR043703">
    <property type="entry name" value="Lipid_II_synth_MurT"/>
</dbReference>
<dbReference type="Proteomes" id="UP000032336">
    <property type="component" value="Unassembled WGS sequence"/>
</dbReference>
<keyword evidence="1 4" id="KW-0436">Ligase</keyword>
<accession>A0A0D8FTW2</accession>
<keyword evidence="8" id="KW-1185">Reference proteome</keyword>
<comment type="function">
    <text evidence="4">The lipid II isoglutaminyl synthase complex catalyzes the formation of alpha-D-isoglutamine in the cell wall lipid II stem peptide. The MurT subunit catalyzes the ATP-dependent amidation of D-glutamate residue of lipid II, converting it to an isoglutamine residue.</text>
</comment>
<dbReference type="EC" id="6.3.5.13" evidence="4"/>
<feature type="binding site" evidence="4">
    <location>
        <position position="215"/>
    </location>
    <ligand>
        <name>Zn(2+)</name>
        <dbReference type="ChEBI" id="CHEBI:29105"/>
    </ligand>
</feature>
<keyword evidence="4" id="KW-0961">Cell wall biogenesis/degradation</keyword>
<feature type="active site" evidence="4">
    <location>
        <position position="339"/>
    </location>
</feature>
<keyword evidence="4" id="KW-0862">Zinc</keyword>
<evidence type="ECO:0000313" key="7">
    <source>
        <dbReference type="EMBL" id="KJE76703.1"/>
    </source>
</evidence>
<keyword evidence="3 4" id="KW-0067">ATP-binding</keyword>
<dbReference type="RefSeq" id="WP_035389138.1">
    <property type="nucleotide sequence ID" value="NZ_JQKF01000010.1"/>
</dbReference>
<dbReference type="GO" id="GO:0071555">
    <property type="term" value="P:cell wall organization"/>
    <property type="evidence" value="ECO:0007669"/>
    <property type="project" value="UniProtKB-KW"/>
</dbReference>
<evidence type="ECO:0000259" key="5">
    <source>
        <dbReference type="Pfam" id="PF08245"/>
    </source>
</evidence>
<evidence type="ECO:0000256" key="4">
    <source>
        <dbReference type="HAMAP-Rule" id="MF_02214"/>
    </source>
</evidence>
<keyword evidence="4" id="KW-0133">Cell shape</keyword>
<dbReference type="GO" id="GO:0140282">
    <property type="term" value="F:carbon-nitrogen ligase activity on lipid II"/>
    <property type="evidence" value="ECO:0007669"/>
    <property type="project" value="UniProtKB-UniRule"/>
</dbReference>
<feature type="domain" description="Lipid II isoglutaminyl synthase (glutamine-hydrolyzing) subunit MurT C-terminal" evidence="6">
    <location>
        <begin position="305"/>
        <end position="410"/>
    </location>
</feature>
<dbReference type="EMBL" id="JXUW01000012">
    <property type="protein sequence ID" value="KJE76703.1"/>
    <property type="molecule type" value="Genomic_DNA"/>
</dbReference>
<dbReference type="eggNOG" id="COG0771">
    <property type="taxonomic scope" value="Bacteria"/>
</dbReference>
<comment type="similarity">
    <text evidence="4">Belongs to the MurCDEF family. MurT subfamily.</text>
</comment>
<dbReference type="AlphaFoldDB" id="A0A0D8FTW2"/>
<proteinExistence type="inferred from homology"/>